<feature type="compositionally biased region" description="Basic and acidic residues" evidence="1">
    <location>
        <begin position="311"/>
        <end position="322"/>
    </location>
</feature>
<feature type="region of interest" description="Disordered" evidence="1">
    <location>
        <begin position="292"/>
        <end position="324"/>
    </location>
</feature>
<proteinExistence type="predicted"/>
<reference evidence="2" key="1">
    <citation type="submission" date="2023-03" db="EMBL/GenBank/DDBJ databases">
        <title>Massive genome expansion in bonnet fungi (Mycena s.s.) driven by repeated elements and novel gene families across ecological guilds.</title>
        <authorList>
            <consortium name="Lawrence Berkeley National Laboratory"/>
            <person name="Harder C.B."/>
            <person name="Miyauchi S."/>
            <person name="Viragh M."/>
            <person name="Kuo A."/>
            <person name="Thoen E."/>
            <person name="Andreopoulos B."/>
            <person name="Lu D."/>
            <person name="Skrede I."/>
            <person name="Drula E."/>
            <person name="Henrissat B."/>
            <person name="Morin E."/>
            <person name="Kohler A."/>
            <person name="Barry K."/>
            <person name="LaButti K."/>
            <person name="Morin E."/>
            <person name="Salamov A."/>
            <person name="Lipzen A."/>
            <person name="Mereny Z."/>
            <person name="Hegedus B."/>
            <person name="Baldrian P."/>
            <person name="Stursova M."/>
            <person name="Weitz H."/>
            <person name="Taylor A."/>
            <person name="Grigoriev I.V."/>
            <person name="Nagy L.G."/>
            <person name="Martin F."/>
            <person name="Kauserud H."/>
        </authorList>
    </citation>
    <scope>NUCLEOTIDE SEQUENCE</scope>
    <source>
        <strain evidence="2">9144</strain>
    </source>
</reference>
<protein>
    <submittedName>
        <fullName evidence="2">Uncharacterized protein</fullName>
    </submittedName>
</protein>
<comment type="caution">
    <text evidence="2">The sequence shown here is derived from an EMBL/GenBank/DDBJ whole genome shotgun (WGS) entry which is preliminary data.</text>
</comment>
<evidence type="ECO:0000256" key="1">
    <source>
        <dbReference type="SAM" id="MobiDB-lite"/>
    </source>
</evidence>
<keyword evidence="3" id="KW-1185">Reference proteome</keyword>
<feature type="compositionally biased region" description="Polar residues" evidence="1">
    <location>
        <begin position="292"/>
        <end position="307"/>
    </location>
</feature>
<evidence type="ECO:0000313" key="2">
    <source>
        <dbReference type="EMBL" id="KAJ7205812.1"/>
    </source>
</evidence>
<evidence type="ECO:0000313" key="3">
    <source>
        <dbReference type="Proteomes" id="UP001219525"/>
    </source>
</evidence>
<name>A0AAD6V9A2_9AGAR</name>
<sequence>MGICPDCSQDFWGLTDDGRSCNKCTLLAATNSDIDKAVLRVLRTPLCFPCCKKYEFDTVLAEATHIPPEVATHAVAADQILTFQSSNTTSEIWDLVAGHRPSVSQHRLGLAKPRAQNPSLLKAQAARLKPSPGISTGTSTKSQQQLQALRDQKNIANKVKFTVSLSKAVPKPRGGTTMVVVPEVRFTELFNDQDSIDSALDKVVAKVQEYHHTSFALEAMIYRDMVTFYAFITATNIFRIPAHVAEGGTVLDFFYYFREQNHLTQVQIETKALSLRVSVPDLSVATGNFTTGSSVAPSAKPRSSSGPSRAVEIRKSKPEPSKQVRRSAYVPIRQMIVPPPPPRLFARDPQMISYMFHRYVVSIDPSNPTQVEFFLPQDTPIETISIAADWADGMEKAKQGLPFHQTGYIGSGSAKQVIYVLRPSFSSIIFPDCSQARAHIGDADDEYALGQSSDPGYPDHDHYLMLAQELRNLHFGEAMRKEFEELARDAQTPLSGK</sequence>
<feature type="compositionally biased region" description="Polar residues" evidence="1">
    <location>
        <begin position="133"/>
        <end position="145"/>
    </location>
</feature>
<accession>A0AAD6V9A2</accession>
<gene>
    <name evidence="2" type="ORF">GGX14DRAFT_397508</name>
</gene>
<organism evidence="2 3">
    <name type="scientific">Mycena pura</name>
    <dbReference type="NCBI Taxonomy" id="153505"/>
    <lineage>
        <taxon>Eukaryota</taxon>
        <taxon>Fungi</taxon>
        <taxon>Dikarya</taxon>
        <taxon>Basidiomycota</taxon>
        <taxon>Agaricomycotina</taxon>
        <taxon>Agaricomycetes</taxon>
        <taxon>Agaricomycetidae</taxon>
        <taxon>Agaricales</taxon>
        <taxon>Marasmiineae</taxon>
        <taxon>Mycenaceae</taxon>
        <taxon>Mycena</taxon>
    </lineage>
</organism>
<dbReference type="Proteomes" id="UP001219525">
    <property type="component" value="Unassembled WGS sequence"/>
</dbReference>
<dbReference type="AlphaFoldDB" id="A0AAD6V9A2"/>
<dbReference type="EMBL" id="JARJCW010000042">
    <property type="protein sequence ID" value="KAJ7205812.1"/>
    <property type="molecule type" value="Genomic_DNA"/>
</dbReference>
<feature type="region of interest" description="Disordered" evidence="1">
    <location>
        <begin position="126"/>
        <end position="145"/>
    </location>
</feature>